<dbReference type="STRING" id="479435.Kfla_4854"/>
<proteinExistence type="predicted"/>
<reference evidence="2" key="1">
    <citation type="submission" date="2009-09" db="EMBL/GenBank/DDBJ databases">
        <title>The complete genome of Kribbella flavida DSM 17836.</title>
        <authorList>
            <consortium name="US DOE Joint Genome Institute (JGI-PGF)"/>
            <person name="Lucas S."/>
            <person name="Copeland A."/>
            <person name="Lapidus A."/>
            <person name="Glavina del Rio T."/>
            <person name="Dalin E."/>
            <person name="Tice H."/>
            <person name="Bruce D."/>
            <person name="Goodwin L."/>
            <person name="Pitluck S."/>
            <person name="Kyrpides N."/>
            <person name="Mavromatis K."/>
            <person name="Ivanova N."/>
            <person name="Saunders E."/>
            <person name="Brettin T."/>
            <person name="Detter J.C."/>
            <person name="Han C."/>
            <person name="Larimer F."/>
            <person name="Land M."/>
            <person name="Hauser L."/>
            <person name="Markowitz V."/>
            <person name="Cheng J.-F."/>
            <person name="Hugenholtz P."/>
            <person name="Woyke T."/>
            <person name="Wu D."/>
            <person name="Pukall R."/>
            <person name="Klenk H.-P."/>
            <person name="Eisen J.A."/>
        </authorList>
    </citation>
    <scope>NUCLEOTIDE SEQUENCE [LARGE SCALE GENOMIC DNA]</scope>
    <source>
        <strain evidence="2">DSM 17836 / JCM 10339 / NBRC 14399</strain>
    </source>
</reference>
<organism evidence="1 2">
    <name type="scientific">Kribbella flavida (strain DSM 17836 / JCM 10339 / NBRC 14399)</name>
    <dbReference type="NCBI Taxonomy" id="479435"/>
    <lineage>
        <taxon>Bacteria</taxon>
        <taxon>Bacillati</taxon>
        <taxon>Actinomycetota</taxon>
        <taxon>Actinomycetes</taxon>
        <taxon>Propionibacteriales</taxon>
        <taxon>Kribbellaceae</taxon>
        <taxon>Kribbella</taxon>
    </lineage>
</organism>
<dbReference type="RefSeq" id="WP_012922424.1">
    <property type="nucleotide sequence ID" value="NC_013729.1"/>
</dbReference>
<dbReference type="Proteomes" id="UP000007967">
    <property type="component" value="Chromosome"/>
</dbReference>
<evidence type="ECO:0000313" key="1">
    <source>
        <dbReference type="EMBL" id="ADB33870.1"/>
    </source>
</evidence>
<accession>D2Q0S0</accession>
<dbReference type="HOGENOM" id="CLU_203151_0_0_11"/>
<dbReference type="AlphaFoldDB" id="D2Q0S0"/>
<evidence type="ECO:0008006" key="3">
    <source>
        <dbReference type="Google" id="ProtNLM"/>
    </source>
</evidence>
<dbReference type="OrthoDB" id="3830203at2"/>
<protein>
    <recommendedName>
        <fullName evidence="3">Cold-shock DNA-binding domain protein</fullName>
    </recommendedName>
</protein>
<dbReference type="eggNOG" id="ENOG5030U35">
    <property type="taxonomic scope" value="Bacteria"/>
</dbReference>
<dbReference type="EMBL" id="CP001736">
    <property type="protein sequence ID" value="ADB33870.1"/>
    <property type="molecule type" value="Genomic_DNA"/>
</dbReference>
<dbReference type="KEGG" id="kfl:Kfla_4854"/>
<evidence type="ECO:0000313" key="2">
    <source>
        <dbReference type="Proteomes" id="UP000007967"/>
    </source>
</evidence>
<gene>
    <name evidence="1" type="ordered locus">Kfla_4854</name>
</gene>
<sequence length="68" mass="7255">MQATVSRYDEASRSGTVLTDTGVEYPFSAGEMAGTPVRSFRTGQRVRIETSGSGAGTVISKIDFITLH</sequence>
<reference evidence="1 2" key="2">
    <citation type="journal article" date="2010" name="Stand. Genomic Sci.">
        <title>Complete genome sequence of Kribbella flavida type strain (IFO 14399).</title>
        <authorList>
            <person name="Pukall R."/>
            <person name="Lapidus A."/>
            <person name="Glavina Del Rio T."/>
            <person name="Copeland A."/>
            <person name="Tice H."/>
            <person name="Cheng J.-F."/>
            <person name="Lucas S."/>
            <person name="Chen F."/>
            <person name="Nolan M."/>
            <person name="LaButti K."/>
            <person name="Pati A."/>
            <person name="Ivanova N."/>
            <person name="Mavrommatis K."/>
            <person name="Mikhailova N."/>
            <person name="Pitluck S."/>
            <person name="Bruce D."/>
            <person name="Goodwin L."/>
            <person name="Land M."/>
            <person name="Hauser L."/>
            <person name="Chang Y.-J."/>
            <person name="Jeffries C.D."/>
            <person name="Chen A."/>
            <person name="Palaniappan K."/>
            <person name="Chain P."/>
            <person name="Rohde M."/>
            <person name="Goeker M."/>
            <person name="Bristow J."/>
            <person name="Eisen J.A."/>
            <person name="Markowitz V."/>
            <person name="Hugenholtz P."/>
            <person name="Kyrpides N.C."/>
            <person name="Klenk H.-P."/>
            <person name="Brettin T."/>
        </authorList>
    </citation>
    <scope>NUCLEOTIDE SEQUENCE [LARGE SCALE GENOMIC DNA]</scope>
    <source>
        <strain evidence="2">DSM 17836 / JCM 10339 / NBRC 14399</strain>
    </source>
</reference>
<name>D2Q0S0_KRIFD</name>
<keyword evidence="2" id="KW-1185">Reference proteome</keyword>